<dbReference type="EMBL" id="KZ826016">
    <property type="protein sequence ID" value="PYH89702.1"/>
    <property type="molecule type" value="Genomic_DNA"/>
</dbReference>
<reference evidence="2 3" key="1">
    <citation type="submission" date="2018-02" db="EMBL/GenBank/DDBJ databases">
        <title>The genomes of Aspergillus section Nigri reveals drivers in fungal speciation.</title>
        <authorList>
            <consortium name="DOE Joint Genome Institute"/>
            <person name="Vesth T.C."/>
            <person name="Nybo J."/>
            <person name="Theobald S."/>
            <person name="Brandl J."/>
            <person name="Frisvad J.C."/>
            <person name="Nielsen K.F."/>
            <person name="Lyhne E.K."/>
            <person name="Kogle M.E."/>
            <person name="Kuo A."/>
            <person name="Riley R."/>
            <person name="Clum A."/>
            <person name="Nolan M."/>
            <person name="Lipzen A."/>
            <person name="Salamov A."/>
            <person name="Henrissat B."/>
            <person name="Wiebenga A."/>
            <person name="De vries R.P."/>
            <person name="Grigoriev I.V."/>
            <person name="Mortensen U.H."/>
            <person name="Andersen M.R."/>
            <person name="Baker S.E."/>
        </authorList>
    </citation>
    <scope>NUCLEOTIDE SEQUENCE [LARGE SCALE GENOMIC DNA]</scope>
    <source>
        <strain evidence="2 3">CBS 707.79</strain>
    </source>
</reference>
<evidence type="ECO:0000313" key="2">
    <source>
        <dbReference type="EMBL" id="PYH89702.1"/>
    </source>
</evidence>
<gene>
    <name evidence="2" type="ORF">BO71DRAFT_336083</name>
</gene>
<dbReference type="Proteomes" id="UP000247810">
    <property type="component" value="Unassembled WGS sequence"/>
</dbReference>
<dbReference type="AlphaFoldDB" id="A0A319EF94"/>
<keyword evidence="1" id="KW-0732">Signal</keyword>
<proteinExistence type="predicted"/>
<sequence>MKPLNLLTLSILTTFANAAAIPDDTSLIPKTILETRYDICGQFCTGKNSCWGKCPKCGIHNICVKK</sequence>
<organism evidence="2 3">
    <name type="scientific">Aspergillus ellipticus CBS 707.79</name>
    <dbReference type="NCBI Taxonomy" id="1448320"/>
    <lineage>
        <taxon>Eukaryota</taxon>
        <taxon>Fungi</taxon>
        <taxon>Dikarya</taxon>
        <taxon>Ascomycota</taxon>
        <taxon>Pezizomycotina</taxon>
        <taxon>Eurotiomycetes</taxon>
        <taxon>Eurotiomycetidae</taxon>
        <taxon>Eurotiales</taxon>
        <taxon>Aspergillaceae</taxon>
        <taxon>Aspergillus</taxon>
        <taxon>Aspergillus subgen. Circumdati</taxon>
    </lineage>
</organism>
<evidence type="ECO:0000313" key="3">
    <source>
        <dbReference type="Proteomes" id="UP000247810"/>
    </source>
</evidence>
<name>A0A319EF94_9EURO</name>
<accession>A0A319EF94</accession>
<feature type="signal peptide" evidence="1">
    <location>
        <begin position="1"/>
        <end position="18"/>
    </location>
</feature>
<protein>
    <submittedName>
        <fullName evidence="2">Uncharacterized protein</fullName>
    </submittedName>
</protein>
<dbReference type="VEuPathDB" id="FungiDB:BO71DRAFT_336083"/>
<dbReference type="OrthoDB" id="4490927at2759"/>
<feature type="chain" id="PRO_5016289775" evidence="1">
    <location>
        <begin position="19"/>
        <end position="66"/>
    </location>
</feature>
<evidence type="ECO:0000256" key="1">
    <source>
        <dbReference type="SAM" id="SignalP"/>
    </source>
</evidence>
<keyword evidence="3" id="KW-1185">Reference proteome</keyword>